<dbReference type="SUPFAM" id="SSF52266">
    <property type="entry name" value="SGNH hydrolase"/>
    <property type="match status" value="1"/>
</dbReference>
<sequence length="212" mass="22643">MPTILCFGDSNTYGTPPISDLDHIQPRMAQRWPIGMAEKLGWTLIEEGLPGRTFQYPCPMMGPHMDGRVGLFMALESHGPLDAVVIMLGTNDLKAHFEASPSDVVAGASFFLDVCLSDEMQARHGGFEPIIIAPPLCAEISPLADEFAGAASKTAQVTAGLKALCEARDIAFFDAGSVVKTSTVDGIHLNEEAHARLGVAVADFITSEVQED</sequence>
<accession>A0A3N4UJZ7</accession>
<protein>
    <submittedName>
        <fullName evidence="2">Lysophospholipase L1-like esterase</fullName>
    </submittedName>
</protein>
<dbReference type="Proteomes" id="UP000269689">
    <property type="component" value="Unassembled WGS sequence"/>
</dbReference>
<dbReference type="GO" id="GO:0016788">
    <property type="term" value="F:hydrolase activity, acting on ester bonds"/>
    <property type="evidence" value="ECO:0007669"/>
    <property type="project" value="UniProtKB-ARBA"/>
</dbReference>
<evidence type="ECO:0000259" key="1">
    <source>
        <dbReference type="Pfam" id="PF13472"/>
    </source>
</evidence>
<organism evidence="2 3">
    <name type="scientific">Pacificibacter maritimus</name>
    <dbReference type="NCBI Taxonomy" id="762213"/>
    <lineage>
        <taxon>Bacteria</taxon>
        <taxon>Pseudomonadati</taxon>
        <taxon>Pseudomonadota</taxon>
        <taxon>Alphaproteobacteria</taxon>
        <taxon>Rhodobacterales</taxon>
        <taxon>Roseobacteraceae</taxon>
        <taxon>Pacificibacter</taxon>
    </lineage>
</organism>
<dbReference type="OrthoDB" id="164654at2"/>
<keyword evidence="3" id="KW-1185">Reference proteome</keyword>
<proteinExistence type="predicted"/>
<name>A0A3N4UJZ7_9RHOB</name>
<dbReference type="EMBL" id="RKQK01000001">
    <property type="protein sequence ID" value="RPE70996.1"/>
    <property type="molecule type" value="Genomic_DNA"/>
</dbReference>
<comment type="caution">
    <text evidence="2">The sequence shown here is derived from an EMBL/GenBank/DDBJ whole genome shotgun (WGS) entry which is preliminary data.</text>
</comment>
<dbReference type="Pfam" id="PF13472">
    <property type="entry name" value="Lipase_GDSL_2"/>
    <property type="match status" value="1"/>
</dbReference>
<dbReference type="Gene3D" id="3.40.50.1110">
    <property type="entry name" value="SGNH hydrolase"/>
    <property type="match status" value="1"/>
</dbReference>
<feature type="domain" description="SGNH hydrolase-type esterase" evidence="1">
    <location>
        <begin position="6"/>
        <end position="196"/>
    </location>
</feature>
<evidence type="ECO:0000313" key="2">
    <source>
        <dbReference type="EMBL" id="RPE70996.1"/>
    </source>
</evidence>
<gene>
    <name evidence="2" type="ORF">EDD53_0109</name>
</gene>
<evidence type="ECO:0000313" key="3">
    <source>
        <dbReference type="Proteomes" id="UP000269689"/>
    </source>
</evidence>
<reference evidence="2 3" key="1">
    <citation type="submission" date="2018-11" db="EMBL/GenBank/DDBJ databases">
        <title>Genomic Encyclopedia of Type Strains, Phase IV (KMG-IV): sequencing the most valuable type-strain genomes for metagenomic binning, comparative biology and taxonomic classification.</title>
        <authorList>
            <person name="Goeker M."/>
        </authorList>
    </citation>
    <scope>NUCLEOTIDE SEQUENCE [LARGE SCALE GENOMIC DNA]</scope>
    <source>
        <strain evidence="2 3">DSM 104731</strain>
    </source>
</reference>
<dbReference type="RefSeq" id="WP_123791252.1">
    <property type="nucleotide sequence ID" value="NZ_RKQK01000001.1"/>
</dbReference>
<dbReference type="InterPro" id="IPR036514">
    <property type="entry name" value="SGNH_hydro_sf"/>
</dbReference>
<dbReference type="InterPro" id="IPR013830">
    <property type="entry name" value="SGNH_hydro"/>
</dbReference>
<dbReference type="AlphaFoldDB" id="A0A3N4UJZ7"/>